<name>A0A8K1FGI4_PYTOL</name>
<feature type="compositionally biased region" description="Basic and acidic residues" evidence="2">
    <location>
        <begin position="99"/>
        <end position="119"/>
    </location>
</feature>
<feature type="region of interest" description="Disordered" evidence="2">
    <location>
        <begin position="282"/>
        <end position="351"/>
    </location>
</feature>
<feature type="compositionally biased region" description="Basic and acidic residues" evidence="2">
    <location>
        <begin position="1"/>
        <end position="15"/>
    </location>
</feature>
<feature type="compositionally biased region" description="Polar residues" evidence="2">
    <location>
        <begin position="323"/>
        <end position="332"/>
    </location>
</feature>
<evidence type="ECO:0000256" key="1">
    <source>
        <dbReference type="SAM" id="Coils"/>
    </source>
</evidence>
<comment type="caution">
    <text evidence="3">The sequence shown here is derived from an EMBL/GenBank/DDBJ whole genome shotgun (WGS) entry which is preliminary data.</text>
</comment>
<dbReference type="AlphaFoldDB" id="A0A8K1FGI4"/>
<protein>
    <submittedName>
        <fullName evidence="3">Uncharacterized protein</fullName>
    </submittedName>
</protein>
<dbReference type="EMBL" id="SPLM01000108">
    <property type="protein sequence ID" value="TMW60044.1"/>
    <property type="molecule type" value="Genomic_DNA"/>
</dbReference>
<feature type="compositionally biased region" description="Basic and acidic residues" evidence="2">
    <location>
        <begin position="310"/>
        <end position="322"/>
    </location>
</feature>
<organism evidence="3 4">
    <name type="scientific">Pythium oligandrum</name>
    <name type="common">Mycoparasitic fungus</name>
    <dbReference type="NCBI Taxonomy" id="41045"/>
    <lineage>
        <taxon>Eukaryota</taxon>
        <taxon>Sar</taxon>
        <taxon>Stramenopiles</taxon>
        <taxon>Oomycota</taxon>
        <taxon>Peronosporomycetes</taxon>
        <taxon>Pythiales</taxon>
        <taxon>Pythiaceae</taxon>
        <taxon>Pythium</taxon>
    </lineage>
</organism>
<evidence type="ECO:0000313" key="4">
    <source>
        <dbReference type="Proteomes" id="UP000794436"/>
    </source>
</evidence>
<sequence>MLRQMEMELRSERKPATRTGGMHVRQLSDDGRVSAWMKPSRDVEGRPEELRSPAQPSVLGRLFPSPVRTSRREFAERKEDGDRRGSFESKATDNGSEGDDSHIPRERRSSSHGDLDHGTSTHNRRRSGMQYEFRLSDSRLPPATESLHMNPDLGRSSMTSMRQLAAVQHLNRAQSAETIRSQSNEPRDDVSLLREQVALLIRCLEDEKKRRASEQTLMQQKILELQSLIRHNLPEQQLELEQQLQSRASLQARGRIFRTAKQIQKSPGRGPYKTMQLISELRGERTDVHSTDSEDNGGRLDEEDEDEERESGVHECEIDTKDAATQSDNQLSPARRGSVPPDKDDENKMNYDNAELKQQLTTLRARMHTKVTEAQKQTDTLQLRLEEERRIFERKEQQLRIETNARLLAMEEKHAQARRKLTSKGNQLTADVASLTAQNLQLQRELDEKNARIQQLELALQGRRVMRETVFGSS</sequence>
<feature type="coiled-coil region" evidence="1">
    <location>
        <begin position="432"/>
        <end position="459"/>
    </location>
</feature>
<evidence type="ECO:0000313" key="3">
    <source>
        <dbReference type="EMBL" id="TMW60044.1"/>
    </source>
</evidence>
<dbReference type="OrthoDB" id="168469at2759"/>
<gene>
    <name evidence="3" type="ORF">Poli38472_000086</name>
</gene>
<keyword evidence="4" id="KW-1185">Reference proteome</keyword>
<evidence type="ECO:0000256" key="2">
    <source>
        <dbReference type="SAM" id="MobiDB-lite"/>
    </source>
</evidence>
<keyword evidence="1" id="KW-0175">Coiled coil</keyword>
<feature type="compositionally biased region" description="Basic and acidic residues" evidence="2">
    <location>
        <begin position="70"/>
        <end position="91"/>
    </location>
</feature>
<proteinExistence type="predicted"/>
<feature type="compositionally biased region" description="Basic and acidic residues" evidence="2">
    <location>
        <begin position="282"/>
        <end position="300"/>
    </location>
</feature>
<reference evidence="3" key="1">
    <citation type="submission" date="2019-03" db="EMBL/GenBank/DDBJ databases">
        <title>Long read genome sequence of the mycoparasitic Pythium oligandrum ATCC 38472 isolated from sugarbeet rhizosphere.</title>
        <authorList>
            <person name="Gaulin E."/>
        </authorList>
    </citation>
    <scope>NUCLEOTIDE SEQUENCE</scope>
    <source>
        <strain evidence="3">ATCC 38472_TT</strain>
    </source>
</reference>
<dbReference type="Proteomes" id="UP000794436">
    <property type="component" value="Unassembled WGS sequence"/>
</dbReference>
<accession>A0A8K1FGI4</accession>
<feature type="compositionally biased region" description="Basic and acidic residues" evidence="2">
    <location>
        <begin position="39"/>
        <end position="51"/>
    </location>
</feature>
<feature type="coiled-coil region" evidence="1">
    <location>
        <begin position="371"/>
        <end position="402"/>
    </location>
</feature>
<feature type="region of interest" description="Disordered" evidence="2">
    <location>
        <begin position="1"/>
        <end position="130"/>
    </location>
</feature>